<dbReference type="Gene3D" id="2.40.30.10">
    <property type="entry name" value="Translation factors"/>
    <property type="match status" value="1"/>
</dbReference>
<dbReference type="NCBIfam" id="TIGR00231">
    <property type="entry name" value="small_GTP"/>
    <property type="match status" value="1"/>
</dbReference>
<keyword evidence="2 3" id="KW-0342">GTP-binding</keyword>
<dbReference type="GO" id="GO:1990904">
    <property type="term" value="C:ribonucleoprotein complex"/>
    <property type="evidence" value="ECO:0007669"/>
    <property type="project" value="TreeGrafter"/>
</dbReference>
<protein>
    <recommendedName>
        <fullName evidence="3">Large ribosomal subunit assembly factor BipA</fullName>
        <ecNumber evidence="3">3.6.5.-</ecNumber>
    </recommendedName>
    <alternativeName>
        <fullName evidence="3">GTP-binding protein BipA</fullName>
    </alternativeName>
</protein>
<dbReference type="InterPro" id="IPR000795">
    <property type="entry name" value="T_Tr_GTP-bd_dom"/>
</dbReference>
<dbReference type="RefSeq" id="WP_173164838.1">
    <property type="nucleotide sequence ID" value="NZ_CP053716.1"/>
</dbReference>
<dbReference type="GO" id="GO:0000049">
    <property type="term" value="F:tRNA binding"/>
    <property type="evidence" value="ECO:0007669"/>
    <property type="project" value="UniProtKB-KW"/>
</dbReference>
<keyword evidence="3" id="KW-0820">tRNA-binding</keyword>
<dbReference type="GO" id="GO:0005525">
    <property type="term" value="F:GTP binding"/>
    <property type="evidence" value="ECO:0007669"/>
    <property type="project" value="UniProtKB-UniRule"/>
</dbReference>
<comment type="function">
    <text evidence="3">A 50S ribosomal subunit assembly protein with GTPase activity, required for 50S subunit assembly at low temperatures, may also play a role in translation. Binds GTP and analogs. Binds the 70S ribosome between the 30S and 50S subunits, in a similar position as ribosome-bound EF-G; it contacts a number of ribosomal proteins, both rRNAs and the A-site tRNA.</text>
</comment>
<evidence type="ECO:0000259" key="4">
    <source>
        <dbReference type="PROSITE" id="PS51722"/>
    </source>
</evidence>
<sequence>MKQDNIRNVAIIAHVDHGKTTMVDRLLGAAGAFRENQRVEERVLDSNDQERERGITILSKNIAIQYGDVKINVIDTPGHADFGGEVERVLNMADGALLIVDAFEGPMPQTRFVLRHALALGLRIVVVVNKVDRPGARPDEVVDAVFDLMVELDASDEQLDFPVVFASAMNGYARYAADDGNMDMVPLLDTIVQQVPAPDCEPSGPVALQICTVDHSSFVGRIGVGRLYSGTMHKGEQVLVIKNDGTRYNTQIKQVFTFQELGKVEVEAAGAGDIIAVVGVDDADIGDMVTNRDNPIRLDPIEVEQPTMSVVFEPSTSPLVGREGDIVGGRQLRERLMKEAESNISMRITDAPNSTGMEVAGRGVLHLSVLMETMRREGFEFQVGRPQVIIKSDGHGGKLEPIEEATVDVPSEYAGKAIEVFGTAGGEMVDMFQRGEDTHLMFKIPSRGTMGLRTRLLNATRGEAIMFHRFSEYGPYRGEFGRRKNGLMIAKENEKSVAYALDTLQQRGRLFVGPGVDCYEGMIVGESAKEGDMVVNVARTKSLGNQRSSSADKAISLTPPISFTLEEALEYIEDDELVEVTPQSIRLRKRLLSAIDRKKANKS</sequence>
<dbReference type="EMBL" id="CP053716">
    <property type="protein sequence ID" value="QKF07592.1"/>
    <property type="molecule type" value="Genomic_DNA"/>
</dbReference>
<name>A0A6M8J9U8_9ACTN</name>
<organism evidence="5 6">
    <name type="scientific">Berryella wangjianweii</name>
    <dbReference type="NCBI Taxonomy" id="2734634"/>
    <lineage>
        <taxon>Bacteria</taxon>
        <taxon>Bacillati</taxon>
        <taxon>Actinomycetota</taxon>
        <taxon>Coriobacteriia</taxon>
        <taxon>Eggerthellales</taxon>
        <taxon>Eggerthellaceae</taxon>
        <taxon>Berryella</taxon>
    </lineage>
</organism>
<proteinExistence type="inferred from homology"/>
<dbReference type="CDD" id="cd01891">
    <property type="entry name" value="TypA_BipA"/>
    <property type="match status" value="1"/>
</dbReference>
<dbReference type="SUPFAM" id="SSF50447">
    <property type="entry name" value="Translation proteins"/>
    <property type="match status" value="1"/>
</dbReference>
<dbReference type="EC" id="3.6.5.-" evidence="3"/>
<dbReference type="FunFam" id="3.40.50.300:FF:000055">
    <property type="entry name" value="GTP-binding protein TypA"/>
    <property type="match status" value="1"/>
</dbReference>
<keyword evidence="3" id="KW-0694">RNA-binding</keyword>
<dbReference type="InterPro" id="IPR035647">
    <property type="entry name" value="EFG_III/V"/>
</dbReference>
<reference evidence="6" key="1">
    <citation type="submission" date="2020-05" db="EMBL/GenBank/DDBJ databases">
        <title>Novel species in genus Nocardioides.</title>
        <authorList>
            <person name="Zhang G."/>
        </authorList>
    </citation>
    <scope>NUCLEOTIDE SEQUENCE [LARGE SCALE GENOMIC DNA]</scope>
    <source>
        <strain evidence="6">zg-1050</strain>
    </source>
</reference>
<evidence type="ECO:0000313" key="5">
    <source>
        <dbReference type="EMBL" id="QKF07592.1"/>
    </source>
</evidence>
<dbReference type="GO" id="GO:0005829">
    <property type="term" value="C:cytosol"/>
    <property type="evidence" value="ECO:0007669"/>
    <property type="project" value="TreeGrafter"/>
</dbReference>
<dbReference type="FunFam" id="3.30.70.240:FF:000002">
    <property type="entry name" value="GTP-binding protein TypA"/>
    <property type="match status" value="1"/>
</dbReference>
<dbReference type="PRINTS" id="PR00315">
    <property type="entry name" value="ELONGATNFCT"/>
</dbReference>
<dbReference type="GO" id="GO:0019843">
    <property type="term" value="F:rRNA binding"/>
    <property type="evidence" value="ECO:0007669"/>
    <property type="project" value="UniProtKB-KW"/>
</dbReference>
<dbReference type="Pfam" id="PF00679">
    <property type="entry name" value="EFG_C"/>
    <property type="match status" value="1"/>
</dbReference>
<keyword evidence="3" id="KW-0690">Ribosome biogenesis</keyword>
<dbReference type="GO" id="GO:0000027">
    <property type="term" value="P:ribosomal large subunit assembly"/>
    <property type="evidence" value="ECO:0007669"/>
    <property type="project" value="UniProtKB-UniRule"/>
</dbReference>
<feature type="domain" description="Tr-type G" evidence="4">
    <location>
        <begin position="4"/>
        <end position="199"/>
    </location>
</feature>
<evidence type="ECO:0000256" key="2">
    <source>
        <dbReference type="ARBA" id="ARBA00023134"/>
    </source>
</evidence>
<gene>
    <name evidence="5" type="primary">typA</name>
    <name evidence="3" type="synonym">bipA</name>
    <name evidence="5" type="ORF">HLV38_05280</name>
</gene>
<dbReference type="Gene3D" id="3.30.70.240">
    <property type="match status" value="1"/>
</dbReference>
<dbReference type="CDD" id="cd03710">
    <property type="entry name" value="BipA_TypA_C"/>
    <property type="match status" value="1"/>
</dbReference>
<dbReference type="InterPro" id="IPR027417">
    <property type="entry name" value="P-loop_NTPase"/>
</dbReference>
<dbReference type="InterPro" id="IPR006298">
    <property type="entry name" value="BipA"/>
</dbReference>
<keyword evidence="3" id="KW-0699">rRNA-binding</keyword>
<dbReference type="GO" id="GO:0043022">
    <property type="term" value="F:ribosome binding"/>
    <property type="evidence" value="ECO:0007669"/>
    <property type="project" value="UniProtKB-UniRule"/>
</dbReference>
<comment type="subcellular location">
    <subcellularLocation>
        <location evidence="3">Cytoplasm</location>
    </subcellularLocation>
    <text evidence="3">Binds to ribosomes.</text>
</comment>
<keyword evidence="6" id="KW-1185">Reference proteome</keyword>
<dbReference type="InterPro" id="IPR048876">
    <property type="entry name" value="BipA_C"/>
</dbReference>
<keyword evidence="1 3" id="KW-0547">Nucleotide-binding</keyword>
<dbReference type="KEGG" id="bwa:HLV38_05280"/>
<keyword evidence="3" id="KW-0378">Hydrolase</keyword>
<evidence type="ECO:0000256" key="3">
    <source>
        <dbReference type="HAMAP-Rule" id="MF_00849"/>
    </source>
</evidence>
<dbReference type="PROSITE" id="PS00301">
    <property type="entry name" value="G_TR_1"/>
    <property type="match status" value="1"/>
</dbReference>
<dbReference type="PANTHER" id="PTHR42908:SF8">
    <property type="entry name" value="TR-TYPE G DOMAIN-CONTAINING PROTEIN"/>
    <property type="match status" value="1"/>
</dbReference>
<dbReference type="Gene3D" id="3.30.70.870">
    <property type="entry name" value="Elongation Factor G (Translational Gtpase), domain 3"/>
    <property type="match status" value="1"/>
</dbReference>
<dbReference type="InterPro" id="IPR004161">
    <property type="entry name" value="EFTu-like_2"/>
</dbReference>
<dbReference type="Gene3D" id="2.40.50.250">
    <property type="entry name" value="bipa protein"/>
    <property type="match status" value="1"/>
</dbReference>
<feature type="binding site" evidence="3">
    <location>
        <begin position="16"/>
        <end position="21"/>
    </location>
    <ligand>
        <name>GTP</name>
        <dbReference type="ChEBI" id="CHEBI:37565"/>
    </ligand>
</feature>
<dbReference type="SUPFAM" id="SSF54980">
    <property type="entry name" value="EF-G C-terminal domain-like"/>
    <property type="match status" value="2"/>
</dbReference>
<keyword evidence="3" id="KW-0963">Cytoplasm</keyword>
<comment type="similarity">
    <text evidence="3">Belongs to the TRAFAC class translation factor GTPase superfamily. Classic translation factor GTPase family. BipA subfamily.</text>
</comment>
<dbReference type="InterPro" id="IPR035651">
    <property type="entry name" value="BipA_V"/>
</dbReference>
<dbReference type="AlphaFoldDB" id="A0A6M8J9U8"/>
<dbReference type="NCBIfam" id="TIGR01394">
    <property type="entry name" value="TypA_BipA"/>
    <property type="match status" value="1"/>
</dbReference>
<dbReference type="HAMAP" id="MF_00849">
    <property type="entry name" value="BipA"/>
    <property type="match status" value="1"/>
</dbReference>
<feature type="binding site" evidence="3">
    <location>
        <begin position="129"/>
        <end position="132"/>
    </location>
    <ligand>
        <name>GTP</name>
        <dbReference type="ChEBI" id="CHEBI:37565"/>
    </ligand>
</feature>
<dbReference type="InterPro" id="IPR005225">
    <property type="entry name" value="Small_GTP-bd"/>
</dbReference>
<dbReference type="Gene3D" id="3.40.50.300">
    <property type="entry name" value="P-loop containing nucleotide triphosphate hydrolases"/>
    <property type="match status" value="1"/>
</dbReference>
<dbReference type="InterPro" id="IPR031157">
    <property type="entry name" value="G_TR_CS"/>
</dbReference>
<dbReference type="PANTHER" id="PTHR42908">
    <property type="entry name" value="TRANSLATION ELONGATION FACTOR-RELATED"/>
    <property type="match status" value="1"/>
</dbReference>
<dbReference type="InterPro" id="IPR042116">
    <property type="entry name" value="TypA/BipA_C"/>
</dbReference>
<evidence type="ECO:0000313" key="6">
    <source>
        <dbReference type="Proteomes" id="UP000503297"/>
    </source>
</evidence>
<dbReference type="InterPro" id="IPR009000">
    <property type="entry name" value="Transl_B-barrel_sf"/>
</dbReference>
<dbReference type="Pfam" id="PF03144">
    <property type="entry name" value="GTP_EFTU_D2"/>
    <property type="match status" value="1"/>
</dbReference>
<comment type="subunit">
    <text evidence="3">Monomer.</text>
</comment>
<dbReference type="Pfam" id="PF21018">
    <property type="entry name" value="BipA_C"/>
    <property type="match status" value="1"/>
</dbReference>
<evidence type="ECO:0000256" key="1">
    <source>
        <dbReference type="ARBA" id="ARBA00022741"/>
    </source>
</evidence>
<accession>A0A6M8J9U8</accession>
<dbReference type="InterPro" id="IPR000640">
    <property type="entry name" value="EFG_V-like"/>
</dbReference>
<dbReference type="InterPro" id="IPR047041">
    <property type="entry name" value="BipA_GTP-bd_dom"/>
</dbReference>
<dbReference type="InterPro" id="IPR047042">
    <property type="entry name" value="BipA_II"/>
</dbReference>
<dbReference type="Pfam" id="PF00009">
    <property type="entry name" value="GTP_EFTU"/>
    <property type="match status" value="1"/>
</dbReference>
<comment type="catalytic activity">
    <reaction evidence="3">
        <text>GTP + H2O = GDP + phosphate + H(+)</text>
        <dbReference type="Rhea" id="RHEA:19669"/>
        <dbReference type="ChEBI" id="CHEBI:15377"/>
        <dbReference type="ChEBI" id="CHEBI:15378"/>
        <dbReference type="ChEBI" id="CHEBI:37565"/>
        <dbReference type="ChEBI" id="CHEBI:43474"/>
        <dbReference type="ChEBI" id="CHEBI:58189"/>
    </reaction>
</comment>
<dbReference type="SUPFAM" id="SSF52540">
    <property type="entry name" value="P-loop containing nucleoside triphosphate hydrolases"/>
    <property type="match status" value="1"/>
</dbReference>
<dbReference type="PROSITE" id="PS51722">
    <property type="entry name" value="G_TR_2"/>
    <property type="match status" value="1"/>
</dbReference>
<dbReference type="CDD" id="cd03691">
    <property type="entry name" value="BipA_TypA_II"/>
    <property type="match status" value="1"/>
</dbReference>
<dbReference type="GO" id="GO:0003924">
    <property type="term" value="F:GTPase activity"/>
    <property type="evidence" value="ECO:0007669"/>
    <property type="project" value="UniProtKB-UniRule"/>
</dbReference>
<dbReference type="Proteomes" id="UP000503297">
    <property type="component" value="Chromosome"/>
</dbReference>